<dbReference type="InterPro" id="IPR041033">
    <property type="entry name" value="SpaA_PFL_dom_1"/>
</dbReference>
<keyword evidence="3" id="KW-0732">Signal</keyword>
<feature type="compositionally biased region" description="Low complexity" evidence="1">
    <location>
        <begin position="311"/>
        <end position="322"/>
    </location>
</feature>
<proteinExistence type="predicted"/>
<keyword evidence="2" id="KW-0812">Transmembrane</keyword>
<evidence type="ECO:0000256" key="3">
    <source>
        <dbReference type="SAM" id="SignalP"/>
    </source>
</evidence>
<feature type="transmembrane region" description="Helical" evidence="2">
    <location>
        <begin position="345"/>
        <end position="364"/>
    </location>
</feature>
<protein>
    <submittedName>
        <fullName evidence="5">Prealbumin-like fold domain-containing protein</fullName>
    </submittedName>
</protein>
<evidence type="ECO:0000313" key="5">
    <source>
        <dbReference type="EMBL" id="MFM9414499.1"/>
    </source>
</evidence>
<feature type="compositionally biased region" description="Basic and acidic residues" evidence="1">
    <location>
        <begin position="38"/>
        <end position="66"/>
    </location>
</feature>
<dbReference type="SUPFAM" id="SSF49478">
    <property type="entry name" value="Cna protein B-type domain"/>
    <property type="match status" value="1"/>
</dbReference>
<name>A0ABW9H0Z4_9FIRM</name>
<feature type="region of interest" description="Disordered" evidence="1">
    <location>
        <begin position="291"/>
        <end position="333"/>
    </location>
</feature>
<evidence type="ECO:0000313" key="6">
    <source>
        <dbReference type="Proteomes" id="UP001631949"/>
    </source>
</evidence>
<feature type="compositionally biased region" description="Basic and acidic residues" evidence="1">
    <location>
        <begin position="166"/>
        <end position="203"/>
    </location>
</feature>
<evidence type="ECO:0000256" key="2">
    <source>
        <dbReference type="SAM" id="Phobius"/>
    </source>
</evidence>
<dbReference type="Gene3D" id="2.60.40.10">
    <property type="entry name" value="Immunoglobulins"/>
    <property type="match status" value="1"/>
</dbReference>
<evidence type="ECO:0000259" key="4">
    <source>
        <dbReference type="Pfam" id="PF17802"/>
    </source>
</evidence>
<comment type="caution">
    <text evidence="5">The sequence shown here is derived from an EMBL/GenBank/DDBJ whole genome shotgun (WGS) entry which is preliminary data.</text>
</comment>
<sequence>MSTRKKIPAAVLALMLGLAPILSLPAQAADATVSLEKTSSELTEHHADRAATDQEQGKDDSREEVKTNLVSTSELKDKLNKTLDYYTLAKESQFSPPEKESLKEAAKVIEEEITNGSRTNLEAYGETVKKLSNQEEYATLVAYRELLSGMAEGVPEAYEKITSGDATKETAEEHKAASVTENKDNKENKADLKEKRETSETKEGQAGQGIKEGTIVLTRTDKEGYVIKGAEITVWDKDNKEVFKDLTDDKGRVYFSPDQSGTYTYQETKPAQGYAKDDKKYQVSIDPDFNVSGETTTATEATKSDQQAVVGQTGNSGTPTSGNSGGLFSSGENVPQTGLTDKAKVFGVISAILIALSGLSYTIYQKYAKRNICRGFRF</sequence>
<evidence type="ECO:0000256" key="1">
    <source>
        <dbReference type="SAM" id="MobiDB-lite"/>
    </source>
</evidence>
<feature type="domain" description="SpaA-like prealbumin fold" evidence="4">
    <location>
        <begin position="213"/>
        <end position="288"/>
    </location>
</feature>
<keyword evidence="6" id="KW-1185">Reference proteome</keyword>
<dbReference type="Pfam" id="PF17802">
    <property type="entry name" value="SpaA"/>
    <property type="match status" value="1"/>
</dbReference>
<accession>A0ABW9H0Z4</accession>
<gene>
    <name evidence="5" type="ORF">ACKQTC_08980</name>
</gene>
<dbReference type="Proteomes" id="UP001631949">
    <property type="component" value="Unassembled WGS sequence"/>
</dbReference>
<reference evidence="5 6" key="1">
    <citation type="journal article" date="2016" name="Int. J. Syst. Evol. Microbiol.">
        <title>Peptococcus simiae sp. nov., isolated from rhesus macaque faeces and emended description of the genus Peptococcus.</title>
        <authorList>
            <person name="Shkoporov A.N."/>
            <person name="Efimov B.A."/>
            <person name="Kondova I."/>
            <person name="Ouwerling B."/>
            <person name="Chaplin A.V."/>
            <person name="Shcherbakova V.A."/>
            <person name="Langermans J.A.M."/>
        </authorList>
    </citation>
    <scope>NUCLEOTIDE SEQUENCE [LARGE SCALE GENOMIC DNA]</scope>
    <source>
        <strain evidence="5 6">M108</strain>
    </source>
</reference>
<feature type="region of interest" description="Disordered" evidence="1">
    <location>
        <begin position="164"/>
        <end position="208"/>
    </location>
</feature>
<feature type="region of interest" description="Disordered" evidence="1">
    <location>
        <begin position="35"/>
        <end position="69"/>
    </location>
</feature>
<dbReference type="RefSeq" id="WP_408978105.1">
    <property type="nucleotide sequence ID" value="NZ_JBJUVG010000021.1"/>
</dbReference>
<dbReference type="InterPro" id="IPR013783">
    <property type="entry name" value="Ig-like_fold"/>
</dbReference>
<organism evidence="5 6">
    <name type="scientific">Peptococcus simiae</name>
    <dbReference type="NCBI Taxonomy" id="1643805"/>
    <lineage>
        <taxon>Bacteria</taxon>
        <taxon>Bacillati</taxon>
        <taxon>Bacillota</taxon>
        <taxon>Clostridia</taxon>
        <taxon>Eubacteriales</taxon>
        <taxon>Peptococcaceae</taxon>
        <taxon>Peptococcus</taxon>
    </lineage>
</organism>
<feature type="signal peptide" evidence="3">
    <location>
        <begin position="1"/>
        <end position="28"/>
    </location>
</feature>
<feature type="compositionally biased region" description="Polar residues" evidence="1">
    <location>
        <begin position="292"/>
        <end position="310"/>
    </location>
</feature>
<feature type="chain" id="PRO_5045970866" evidence="3">
    <location>
        <begin position="29"/>
        <end position="378"/>
    </location>
</feature>
<keyword evidence="2" id="KW-0472">Membrane</keyword>
<keyword evidence="2" id="KW-1133">Transmembrane helix</keyword>
<dbReference type="EMBL" id="JBJUVG010000021">
    <property type="protein sequence ID" value="MFM9414499.1"/>
    <property type="molecule type" value="Genomic_DNA"/>
</dbReference>